<dbReference type="InterPro" id="IPR025402">
    <property type="entry name" value="DMP19_C"/>
</dbReference>
<dbReference type="Proteomes" id="UP001597534">
    <property type="component" value="Unassembled WGS sequence"/>
</dbReference>
<accession>A0ABW5YNG2</accession>
<evidence type="ECO:0000259" key="1">
    <source>
        <dbReference type="Pfam" id="PF14300"/>
    </source>
</evidence>
<dbReference type="Pfam" id="PF14300">
    <property type="entry name" value="DMP19"/>
    <property type="match status" value="1"/>
</dbReference>
<proteinExistence type="predicted"/>
<keyword evidence="3" id="KW-1185">Reference proteome</keyword>
<protein>
    <submittedName>
        <fullName evidence="2">DUF4375 domain-containing protein</fullName>
    </submittedName>
</protein>
<evidence type="ECO:0000313" key="2">
    <source>
        <dbReference type="EMBL" id="MFD2892579.1"/>
    </source>
</evidence>
<dbReference type="EMBL" id="JBHUPC010000015">
    <property type="protein sequence ID" value="MFD2892579.1"/>
    <property type="molecule type" value="Genomic_DNA"/>
</dbReference>
<dbReference type="RefSeq" id="WP_379812279.1">
    <property type="nucleotide sequence ID" value="NZ_JBHUPC010000015.1"/>
</dbReference>
<sequence length="149" mass="17501">MIRKVKYGITELKNSTDQELVELIYDKACELYFGTFGENLDKADKALSDFLVIWTLDSEVKNGGFDQFFLNNGLEYGKEAVNGFTRIGAKNFATLTEKAIEIFKKQDSEFENKRNPDFDNLDDEYYDFESWESLQIEYIRKNYEKFVVE</sequence>
<dbReference type="Gene3D" id="1.20.1420.60">
    <property type="match status" value="1"/>
</dbReference>
<gene>
    <name evidence="2" type="ORF">ACFS5J_11210</name>
</gene>
<feature type="domain" description="DNA mimic protein DMP19 C-terminal" evidence="1">
    <location>
        <begin position="48"/>
        <end position="142"/>
    </location>
</feature>
<evidence type="ECO:0000313" key="3">
    <source>
        <dbReference type="Proteomes" id="UP001597534"/>
    </source>
</evidence>
<organism evidence="2 3">
    <name type="scientific">Flavobacterium chuncheonense</name>
    <dbReference type="NCBI Taxonomy" id="2026653"/>
    <lineage>
        <taxon>Bacteria</taxon>
        <taxon>Pseudomonadati</taxon>
        <taxon>Bacteroidota</taxon>
        <taxon>Flavobacteriia</taxon>
        <taxon>Flavobacteriales</taxon>
        <taxon>Flavobacteriaceae</taxon>
        <taxon>Flavobacterium</taxon>
    </lineage>
</organism>
<comment type="caution">
    <text evidence="2">The sequence shown here is derived from an EMBL/GenBank/DDBJ whole genome shotgun (WGS) entry which is preliminary data.</text>
</comment>
<reference evidence="3" key="1">
    <citation type="journal article" date="2019" name="Int. J. Syst. Evol. Microbiol.">
        <title>The Global Catalogue of Microorganisms (GCM) 10K type strain sequencing project: providing services to taxonomists for standard genome sequencing and annotation.</title>
        <authorList>
            <consortium name="The Broad Institute Genomics Platform"/>
            <consortium name="The Broad Institute Genome Sequencing Center for Infectious Disease"/>
            <person name="Wu L."/>
            <person name="Ma J."/>
        </authorList>
    </citation>
    <scope>NUCLEOTIDE SEQUENCE [LARGE SCALE GENOMIC DNA]</scope>
    <source>
        <strain evidence="3">KCTC 22671</strain>
    </source>
</reference>
<name>A0ABW5YNG2_9FLAO</name>